<sequence>MSVVLSIITVNLNNASGLQKTLQSVAQQSFNAFEHWVIDGNSSDTSLEVIKSFNYPQLNYISEADSGIYNAMNKGIIHASGNYLLFLNSGDKLENDDVLSTVIPYLNGDYSILSGNIIFDDKKEYRLREHPDQLTFSYLVGNAISHPSTFIKSTLFDTYGLYQEDLRIVSDWAFFLLVLGIHNESYNKIPEVITVFDAHGISTVKDNFDSVYKERHQVLESYFPRVFNNEKDRYIFNKFTAFDKRSRYLMTIEEYPLLRKLTTVILFIFSSFLTFFKRSK</sequence>
<evidence type="ECO:0000259" key="2">
    <source>
        <dbReference type="Pfam" id="PF00535"/>
    </source>
</evidence>
<keyword evidence="1" id="KW-1133">Transmembrane helix</keyword>
<dbReference type="RefSeq" id="WP_094968875.1">
    <property type="nucleotide sequence ID" value="NZ_NGJN01000006.1"/>
</dbReference>
<dbReference type="EMBL" id="NGJN01000006">
    <property type="protein sequence ID" value="OZV67579.1"/>
    <property type="molecule type" value="Genomic_DNA"/>
</dbReference>
<proteinExistence type="predicted"/>
<keyword evidence="1" id="KW-0472">Membrane</keyword>
<feature type="domain" description="Glycosyltransferase 2-like" evidence="2">
    <location>
        <begin position="6"/>
        <end position="132"/>
    </location>
</feature>
<dbReference type="PANTHER" id="PTHR22916:SF67">
    <property type="entry name" value="COLANIC ACID BIOSYNTHESIS GLYCOSYL TRANSFERASE WCAE-RELATED"/>
    <property type="match status" value="1"/>
</dbReference>
<accession>A0A265UQK8</accession>
<dbReference type="InterPro" id="IPR029044">
    <property type="entry name" value="Nucleotide-diphossugar_trans"/>
</dbReference>
<protein>
    <recommendedName>
        <fullName evidence="2">Glycosyltransferase 2-like domain-containing protein</fullName>
    </recommendedName>
</protein>
<reference evidence="3 4" key="1">
    <citation type="submission" date="2017-05" db="EMBL/GenBank/DDBJ databases">
        <title>The draft genome sequence of Idiomarina salinarum WNB302.</title>
        <authorList>
            <person name="Sun Y."/>
            <person name="Chen B."/>
            <person name="Du Z."/>
        </authorList>
    </citation>
    <scope>NUCLEOTIDE SEQUENCE [LARGE SCALE GENOMIC DNA]</scope>
    <source>
        <strain evidence="3 4">WNB302</strain>
    </source>
</reference>
<dbReference type="Pfam" id="PF00535">
    <property type="entry name" value="Glycos_transf_2"/>
    <property type="match status" value="1"/>
</dbReference>
<dbReference type="Gene3D" id="3.90.550.10">
    <property type="entry name" value="Spore Coat Polysaccharide Biosynthesis Protein SpsA, Chain A"/>
    <property type="match status" value="1"/>
</dbReference>
<dbReference type="InterPro" id="IPR001173">
    <property type="entry name" value="Glyco_trans_2-like"/>
</dbReference>
<dbReference type="GO" id="GO:0016758">
    <property type="term" value="F:hexosyltransferase activity"/>
    <property type="evidence" value="ECO:0007669"/>
    <property type="project" value="UniProtKB-ARBA"/>
</dbReference>
<evidence type="ECO:0000313" key="4">
    <source>
        <dbReference type="Proteomes" id="UP000216840"/>
    </source>
</evidence>
<gene>
    <name evidence="3" type="ORF">CA834_11555</name>
</gene>
<name>A0A265UQK8_9FLAO</name>
<dbReference type="Proteomes" id="UP000216840">
    <property type="component" value="Unassembled WGS sequence"/>
</dbReference>
<keyword evidence="4" id="KW-1185">Reference proteome</keyword>
<dbReference type="PANTHER" id="PTHR22916">
    <property type="entry name" value="GLYCOSYLTRANSFERASE"/>
    <property type="match status" value="1"/>
</dbReference>
<evidence type="ECO:0000256" key="1">
    <source>
        <dbReference type="SAM" id="Phobius"/>
    </source>
</evidence>
<keyword evidence="1" id="KW-0812">Transmembrane</keyword>
<dbReference type="AlphaFoldDB" id="A0A265UQK8"/>
<comment type="caution">
    <text evidence="3">The sequence shown here is derived from an EMBL/GenBank/DDBJ whole genome shotgun (WGS) entry which is preliminary data.</text>
</comment>
<dbReference type="CDD" id="cd06433">
    <property type="entry name" value="GT_2_WfgS_like"/>
    <property type="match status" value="1"/>
</dbReference>
<evidence type="ECO:0000313" key="3">
    <source>
        <dbReference type="EMBL" id="OZV67579.1"/>
    </source>
</evidence>
<dbReference type="SUPFAM" id="SSF53448">
    <property type="entry name" value="Nucleotide-diphospho-sugar transferases"/>
    <property type="match status" value="1"/>
</dbReference>
<dbReference type="OrthoDB" id="9788101at2"/>
<feature type="transmembrane region" description="Helical" evidence="1">
    <location>
        <begin position="257"/>
        <end position="276"/>
    </location>
</feature>
<organism evidence="3 4">
    <name type="scientific">Winogradskyella aurantia</name>
    <dbReference type="NCBI Taxonomy" id="1915063"/>
    <lineage>
        <taxon>Bacteria</taxon>
        <taxon>Pseudomonadati</taxon>
        <taxon>Bacteroidota</taxon>
        <taxon>Flavobacteriia</taxon>
        <taxon>Flavobacteriales</taxon>
        <taxon>Flavobacteriaceae</taxon>
        <taxon>Winogradskyella</taxon>
    </lineage>
</organism>